<protein>
    <submittedName>
        <fullName evidence="1">Uncharacterized protein</fullName>
    </submittedName>
</protein>
<gene>
    <name evidence="1" type="ORF">KSP39_PZI022414</name>
</gene>
<accession>A0AAP0FVK8</accession>
<evidence type="ECO:0000313" key="1">
    <source>
        <dbReference type="EMBL" id="KAK8916906.1"/>
    </source>
</evidence>
<evidence type="ECO:0000313" key="2">
    <source>
        <dbReference type="Proteomes" id="UP001418222"/>
    </source>
</evidence>
<dbReference type="Proteomes" id="UP001418222">
    <property type="component" value="Unassembled WGS sequence"/>
</dbReference>
<proteinExistence type="predicted"/>
<reference evidence="1 2" key="1">
    <citation type="journal article" date="2022" name="Nat. Plants">
        <title>Genomes of leafy and leafless Platanthera orchids illuminate the evolution of mycoheterotrophy.</title>
        <authorList>
            <person name="Li M.H."/>
            <person name="Liu K.W."/>
            <person name="Li Z."/>
            <person name="Lu H.C."/>
            <person name="Ye Q.L."/>
            <person name="Zhang D."/>
            <person name="Wang J.Y."/>
            <person name="Li Y.F."/>
            <person name="Zhong Z.M."/>
            <person name="Liu X."/>
            <person name="Yu X."/>
            <person name="Liu D.K."/>
            <person name="Tu X.D."/>
            <person name="Liu B."/>
            <person name="Hao Y."/>
            <person name="Liao X.Y."/>
            <person name="Jiang Y.T."/>
            <person name="Sun W.H."/>
            <person name="Chen J."/>
            <person name="Chen Y.Q."/>
            <person name="Ai Y."/>
            <person name="Zhai J.W."/>
            <person name="Wu S.S."/>
            <person name="Zhou Z."/>
            <person name="Hsiao Y.Y."/>
            <person name="Wu W.L."/>
            <person name="Chen Y.Y."/>
            <person name="Lin Y.F."/>
            <person name="Hsu J.L."/>
            <person name="Li C.Y."/>
            <person name="Wang Z.W."/>
            <person name="Zhao X."/>
            <person name="Zhong W.Y."/>
            <person name="Ma X.K."/>
            <person name="Ma L."/>
            <person name="Huang J."/>
            <person name="Chen G.Z."/>
            <person name="Huang M.Z."/>
            <person name="Huang L."/>
            <person name="Peng D.H."/>
            <person name="Luo Y.B."/>
            <person name="Zou S.Q."/>
            <person name="Chen S.P."/>
            <person name="Lan S."/>
            <person name="Tsai W.C."/>
            <person name="Van de Peer Y."/>
            <person name="Liu Z.J."/>
        </authorList>
    </citation>
    <scope>NUCLEOTIDE SEQUENCE [LARGE SCALE GENOMIC DNA]</scope>
    <source>
        <strain evidence="1">Lor287</strain>
    </source>
</reference>
<sequence>MNAVHNMRYLTLPARKKPSGGFSLKFDVHPKRHEARKDRSDEKETWQVSRFYPIEIFRNA</sequence>
<organism evidence="1 2">
    <name type="scientific">Platanthera zijinensis</name>
    <dbReference type="NCBI Taxonomy" id="2320716"/>
    <lineage>
        <taxon>Eukaryota</taxon>
        <taxon>Viridiplantae</taxon>
        <taxon>Streptophyta</taxon>
        <taxon>Embryophyta</taxon>
        <taxon>Tracheophyta</taxon>
        <taxon>Spermatophyta</taxon>
        <taxon>Magnoliopsida</taxon>
        <taxon>Liliopsida</taxon>
        <taxon>Asparagales</taxon>
        <taxon>Orchidaceae</taxon>
        <taxon>Orchidoideae</taxon>
        <taxon>Orchideae</taxon>
        <taxon>Orchidinae</taxon>
        <taxon>Platanthera</taxon>
    </lineage>
</organism>
<keyword evidence="2" id="KW-1185">Reference proteome</keyword>
<dbReference type="EMBL" id="JBBWWQ010000020">
    <property type="protein sequence ID" value="KAK8916906.1"/>
    <property type="molecule type" value="Genomic_DNA"/>
</dbReference>
<comment type="caution">
    <text evidence="1">The sequence shown here is derived from an EMBL/GenBank/DDBJ whole genome shotgun (WGS) entry which is preliminary data.</text>
</comment>
<name>A0AAP0FVK8_9ASPA</name>
<dbReference type="AlphaFoldDB" id="A0AAP0FVK8"/>